<evidence type="ECO:0000313" key="13">
    <source>
        <dbReference type="EMBL" id="PPZ90774.1"/>
    </source>
</evidence>
<feature type="coiled-coil region" evidence="10">
    <location>
        <begin position="299"/>
        <end position="326"/>
    </location>
</feature>
<dbReference type="SUPFAM" id="SSF48452">
    <property type="entry name" value="TPR-like"/>
    <property type="match status" value="1"/>
</dbReference>
<dbReference type="InterPro" id="IPR003594">
    <property type="entry name" value="HATPase_dom"/>
</dbReference>
<dbReference type="Gene3D" id="1.20.5.1930">
    <property type="match status" value="1"/>
</dbReference>
<dbReference type="PANTHER" id="PTHR24421:SF10">
    <property type="entry name" value="NITRATE_NITRITE SENSOR PROTEIN NARQ"/>
    <property type="match status" value="1"/>
</dbReference>
<dbReference type="GO" id="GO:0046983">
    <property type="term" value="F:protein dimerization activity"/>
    <property type="evidence" value="ECO:0007669"/>
    <property type="project" value="InterPro"/>
</dbReference>
<dbReference type="Pfam" id="PF02518">
    <property type="entry name" value="HATPase_c"/>
    <property type="match status" value="1"/>
</dbReference>
<evidence type="ECO:0000256" key="4">
    <source>
        <dbReference type="ARBA" id="ARBA00022679"/>
    </source>
</evidence>
<feature type="domain" description="Histidine kinase" evidence="12">
    <location>
        <begin position="389"/>
        <end position="585"/>
    </location>
</feature>
<dbReference type="Pfam" id="PF13424">
    <property type="entry name" value="TPR_12"/>
    <property type="match status" value="1"/>
</dbReference>
<keyword evidence="9" id="KW-0802">TPR repeat</keyword>
<gene>
    <name evidence="13" type="ORF">C3729_11410</name>
</gene>
<evidence type="ECO:0000256" key="2">
    <source>
        <dbReference type="ARBA" id="ARBA00012438"/>
    </source>
</evidence>
<feature type="repeat" description="TPR" evidence="9">
    <location>
        <begin position="224"/>
        <end position="257"/>
    </location>
</feature>
<protein>
    <recommendedName>
        <fullName evidence="2">histidine kinase</fullName>
        <ecNumber evidence="2">2.7.13.3</ecNumber>
    </recommendedName>
</protein>
<dbReference type="InterPro" id="IPR011712">
    <property type="entry name" value="Sig_transdc_His_kin_sub3_dim/P"/>
</dbReference>
<dbReference type="InterPro" id="IPR050482">
    <property type="entry name" value="Sensor_HK_TwoCompSys"/>
</dbReference>
<keyword evidence="11" id="KW-0812">Transmembrane</keyword>
<evidence type="ECO:0000256" key="8">
    <source>
        <dbReference type="ARBA" id="ARBA00023012"/>
    </source>
</evidence>
<dbReference type="SUPFAM" id="SSF55874">
    <property type="entry name" value="ATPase domain of HSP90 chaperone/DNA topoisomerase II/histidine kinase"/>
    <property type="match status" value="1"/>
</dbReference>
<evidence type="ECO:0000313" key="14">
    <source>
        <dbReference type="Proteomes" id="UP000238565"/>
    </source>
</evidence>
<reference evidence="13 14" key="1">
    <citation type="submission" date="2018-02" db="EMBL/GenBank/DDBJ databases">
        <title>Draft genome sequence of bacterial isolates from marine environment.</title>
        <authorList>
            <person name="Singh S.K."/>
            <person name="Hill R."/>
            <person name="Major S."/>
            <person name="Cai H."/>
            <person name="Li Y."/>
        </authorList>
    </citation>
    <scope>NUCLEOTIDE SEQUENCE [LARGE SCALE GENOMIC DNA]</scope>
    <source>
        <strain evidence="13 14">IMET F</strain>
    </source>
</reference>
<keyword evidence="11" id="KW-0472">Membrane</keyword>
<dbReference type="InterPro" id="IPR011990">
    <property type="entry name" value="TPR-like_helical_dom_sf"/>
</dbReference>
<dbReference type="Pfam" id="PF07730">
    <property type="entry name" value="HisKA_3"/>
    <property type="match status" value="1"/>
</dbReference>
<dbReference type="InterPro" id="IPR019734">
    <property type="entry name" value="TPR_rpt"/>
</dbReference>
<organism evidence="13 14">
    <name type="scientific">Cloacibacterium normanense</name>
    <dbReference type="NCBI Taxonomy" id="237258"/>
    <lineage>
        <taxon>Bacteria</taxon>
        <taxon>Pseudomonadati</taxon>
        <taxon>Bacteroidota</taxon>
        <taxon>Flavobacteriia</taxon>
        <taxon>Flavobacteriales</taxon>
        <taxon>Weeksellaceae</taxon>
    </lineage>
</organism>
<accession>A0A2S7I2I2</accession>
<feature type="transmembrane region" description="Helical" evidence="11">
    <location>
        <begin position="334"/>
        <end position="354"/>
    </location>
</feature>
<dbReference type="AlphaFoldDB" id="A0A2S7I2I2"/>
<dbReference type="PROSITE" id="PS50109">
    <property type="entry name" value="HIS_KIN"/>
    <property type="match status" value="1"/>
</dbReference>
<keyword evidence="4" id="KW-0808">Transferase</keyword>
<feature type="repeat" description="TPR" evidence="9">
    <location>
        <begin position="184"/>
        <end position="217"/>
    </location>
</feature>
<evidence type="ECO:0000256" key="9">
    <source>
        <dbReference type="PROSITE-ProRule" id="PRU00339"/>
    </source>
</evidence>
<dbReference type="PROSITE" id="PS50005">
    <property type="entry name" value="TPR"/>
    <property type="match status" value="2"/>
</dbReference>
<dbReference type="GO" id="GO:0016020">
    <property type="term" value="C:membrane"/>
    <property type="evidence" value="ECO:0007669"/>
    <property type="project" value="InterPro"/>
</dbReference>
<dbReference type="Pfam" id="PF13374">
    <property type="entry name" value="TPR_10"/>
    <property type="match status" value="1"/>
</dbReference>
<evidence type="ECO:0000259" key="12">
    <source>
        <dbReference type="PROSITE" id="PS50109"/>
    </source>
</evidence>
<comment type="caution">
    <text evidence="13">The sequence shown here is derived from an EMBL/GenBank/DDBJ whole genome shotgun (WGS) entry which is preliminary data.</text>
</comment>
<dbReference type="EMBL" id="PTPZ01000008">
    <property type="protein sequence ID" value="PPZ90774.1"/>
    <property type="molecule type" value="Genomic_DNA"/>
</dbReference>
<dbReference type="PANTHER" id="PTHR24421">
    <property type="entry name" value="NITRATE/NITRITE SENSOR PROTEIN NARX-RELATED"/>
    <property type="match status" value="1"/>
</dbReference>
<dbReference type="Gene3D" id="3.30.565.10">
    <property type="entry name" value="Histidine kinase-like ATPase, C-terminal domain"/>
    <property type="match status" value="1"/>
</dbReference>
<dbReference type="CDD" id="cd16917">
    <property type="entry name" value="HATPase_UhpB-NarQ-NarX-like"/>
    <property type="match status" value="1"/>
</dbReference>
<dbReference type="InterPro" id="IPR036890">
    <property type="entry name" value="HATPase_C_sf"/>
</dbReference>
<keyword evidence="7" id="KW-0067">ATP-binding</keyword>
<dbReference type="InterPro" id="IPR005467">
    <property type="entry name" value="His_kinase_dom"/>
</dbReference>
<evidence type="ECO:0000256" key="7">
    <source>
        <dbReference type="ARBA" id="ARBA00022840"/>
    </source>
</evidence>
<dbReference type="SMART" id="SM00028">
    <property type="entry name" value="TPR"/>
    <property type="match status" value="5"/>
</dbReference>
<evidence type="ECO:0000256" key="5">
    <source>
        <dbReference type="ARBA" id="ARBA00022741"/>
    </source>
</evidence>
<dbReference type="Gene3D" id="1.25.40.10">
    <property type="entry name" value="Tetratricopeptide repeat domain"/>
    <property type="match status" value="1"/>
</dbReference>
<evidence type="ECO:0000256" key="11">
    <source>
        <dbReference type="SAM" id="Phobius"/>
    </source>
</evidence>
<evidence type="ECO:0000256" key="3">
    <source>
        <dbReference type="ARBA" id="ARBA00022553"/>
    </source>
</evidence>
<keyword evidence="6" id="KW-0418">Kinase</keyword>
<dbReference type="EC" id="2.7.13.3" evidence="2"/>
<dbReference type="Proteomes" id="UP000238565">
    <property type="component" value="Unassembled WGS sequence"/>
</dbReference>
<name>A0A2S7I2I2_9FLAO</name>
<keyword evidence="10" id="KW-0175">Coiled coil</keyword>
<keyword evidence="8" id="KW-0902">Two-component regulatory system</keyword>
<keyword evidence="3" id="KW-0597">Phosphoprotein</keyword>
<proteinExistence type="predicted"/>
<comment type="catalytic activity">
    <reaction evidence="1">
        <text>ATP + protein L-histidine = ADP + protein N-phospho-L-histidine.</text>
        <dbReference type="EC" id="2.7.13.3"/>
    </reaction>
</comment>
<keyword evidence="11" id="KW-1133">Transmembrane helix</keyword>
<evidence type="ECO:0000256" key="10">
    <source>
        <dbReference type="SAM" id="Coils"/>
    </source>
</evidence>
<dbReference type="GO" id="GO:0000155">
    <property type="term" value="F:phosphorelay sensor kinase activity"/>
    <property type="evidence" value="ECO:0007669"/>
    <property type="project" value="InterPro"/>
</dbReference>
<keyword evidence="5" id="KW-0547">Nucleotide-binding</keyword>
<dbReference type="RefSeq" id="WP_104794274.1">
    <property type="nucleotide sequence ID" value="NZ_PTPZ01000008.1"/>
</dbReference>
<evidence type="ECO:0000256" key="1">
    <source>
        <dbReference type="ARBA" id="ARBA00000085"/>
    </source>
</evidence>
<sequence length="585" mass="67526">MKSILSFVFIFTLSLTFGQKSNHKKIDSINNLPFEVRLKDAAILDKVYLKNAEESAKIHYDLGEAKSYSNLSLVYYYQGKYEKDLAYSLKAIHIFEKLNDLENLSLEWGELGYRMKKRNLAKAIQYMQKSKQIAEKNNLQKPLLSIYNNYGVLKEMKVEYDSALFYYEKGLALKQKINDQVGIPYSLNNIAGVFVLRKQFDKAEENYQKALEIRKKINDTVGIAENYSYLGDLHLMQKDFKKAIGYYQKSTEITDKHKYLGLSQDSYRKISECYENLGEHQNALQNFKKFSELKDSLINQETNSKIAELEVKFDTNEKEKQLLQKQAEVETSRIKFSVAIVFAILATIIGFLFYRQQRLKNKQQHQEFELKSAMAQIESQNKLQEQRLSISRDLHDNIGAQLTFIISSLENTKFGIPNLETAVEKRLDKISDFTRNTIVELRDTIWAMNKADFTMEDLSSRIFNFVEHAQSANQNILFNFSIDENLKNKKFSSVVGVNLYRTIQESVNNAMKYANASHIVINAEKFQEGLKIEIKDDGKGFDTENVDVGNGLLNMKKRMEEIGGNFSINSEIGKGTSVNVELLKF</sequence>
<evidence type="ECO:0000256" key="6">
    <source>
        <dbReference type="ARBA" id="ARBA00022777"/>
    </source>
</evidence>
<dbReference type="GO" id="GO:0005524">
    <property type="term" value="F:ATP binding"/>
    <property type="evidence" value="ECO:0007669"/>
    <property type="project" value="UniProtKB-KW"/>
</dbReference>